<dbReference type="AlphaFoldDB" id="A0A068NY44"/>
<organism evidence="3 4">
    <name type="scientific">Fimbriimonas ginsengisoli Gsoil 348</name>
    <dbReference type="NCBI Taxonomy" id="661478"/>
    <lineage>
        <taxon>Bacteria</taxon>
        <taxon>Bacillati</taxon>
        <taxon>Armatimonadota</taxon>
        <taxon>Fimbriimonadia</taxon>
        <taxon>Fimbriimonadales</taxon>
        <taxon>Fimbriimonadaceae</taxon>
        <taxon>Fimbriimonas</taxon>
    </lineage>
</organism>
<accession>A0A068NY44</accession>
<name>A0A068NY44_FIMGI</name>
<dbReference type="Pfam" id="PF13579">
    <property type="entry name" value="Glyco_trans_4_4"/>
    <property type="match status" value="1"/>
</dbReference>
<keyword evidence="4" id="KW-1185">Reference proteome</keyword>
<keyword evidence="3" id="KW-0808">Transferase</keyword>
<evidence type="ECO:0000313" key="3">
    <source>
        <dbReference type="EMBL" id="AIE86629.1"/>
    </source>
</evidence>
<evidence type="ECO:0000259" key="1">
    <source>
        <dbReference type="Pfam" id="PF00534"/>
    </source>
</evidence>
<evidence type="ECO:0000313" key="4">
    <source>
        <dbReference type="Proteomes" id="UP000027982"/>
    </source>
</evidence>
<feature type="domain" description="Glycosyl transferase family 1" evidence="1">
    <location>
        <begin position="225"/>
        <end position="386"/>
    </location>
</feature>
<sequence>MSRRIWVVSELYYPERTSTGRVLTATAEALARTEEVHVLCAQPTYDAKGVRALKRETHNGAKIVRCSSTTFPRTVLPLRAINALSLTLSTFFHALFGVKRGDVVLVVTNPPTLPFIVQLACRLKGAPCVLLVHDVYPESLARAGLTSEEGFAYRLIDKMSAKLISRMRRVIVLGRDVPPLLEARLKRYGKNVPPMDLVPNYGDVDEVQPMPRVGNRILAELGVADRFVIQYAGNMGRTHGLQNVLTVLERLREDPRAFFLFVGSGAFKKRLEDEVREHKWSNVAVSSYRPIEELSESLAACDVALITFAANMEGVSVPSRMYNVMASARTIIGVCGEESELGLVIREHRIGWIAKPDDPESLIQTIAEAMATSAEEREAMGRRAREAVERLYTPEHTFSKTAESLRAAV</sequence>
<dbReference type="Pfam" id="PF00534">
    <property type="entry name" value="Glycos_transf_1"/>
    <property type="match status" value="1"/>
</dbReference>
<dbReference type="STRING" id="661478.OP10G_3261"/>
<feature type="domain" description="Glycosyltransferase subfamily 4-like N-terminal" evidence="2">
    <location>
        <begin position="20"/>
        <end position="177"/>
    </location>
</feature>
<dbReference type="PANTHER" id="PTHR45947:SF3">
    <property type="entry name" value="SULFOQUINOVOSYL TRANSFERASE SQD2"/>
    <property type="match status" value="1"/>
</dbReference>
<dbReference type="CDD" id="cd03794">
    <property type="entry name" value="GT4_WbuB-like"/>
    <property type="match status" value="1"/>
</dbReference>
<reference evidence="3 4" key="1">
    <citation type="journal article" date="2014" name="PLoS ONE">
        <title>The first complete genome sequence of the class fimbriimonadia in the phylum armatimonadetes.</title>
        <authorList>
            <person name="Hu Z.Y."/>
            <person name="Wang Y.Z."/>
            <person name="Im W.T."/>
            <person name="Wang S.Y."/>
            <person name="Zhao G.P."/>
            <person name="Zheng H.J."/>
            <person name="Quan Z.X."/>
        </authorList>
    </citation>
    <scope>NUCLEOTIDE SEQUENCE [LARGE SCALE GENOMIC DNA]</scope>
    <source>
        <strain evidence="3">Gsoil 348</strain>
    </source>
</reference>
<proteinExistence type="predicted"/>
<dbReference type="eggNOG" id="COG0438">
    <property type="taxonomic scope" value="Bacteria"/>
</dbReference>
<dbReference type="InterPro" id="IPR050194">
    <property type="entry name" value="Glycosyltransferase_grp1"/>
</dbReference>
<gene>
    <name evidence="3" type="ORF">OP10G_3261</name>
</gene>
<evidence type="ECO:0000259" key="2">
    <source>
        <dbReference type="Pfam" id="PF13579"/>
    </source>
</evidence>
<dbReference type="RefSeq" id="WP_025229425.1">
    <property type="nucleotide sequence ID" value="NZ_CP007139.1"/>
</dbReference>
<dbReference type="GO" id="GO:0016758">
    <property type="term" value="F:hexosyltransferase activity"/>
    <property type="evidence" value="ECO:0007669"/>
    <property type="project" value="TreeGrafter"/>
</dbReference>
<dbReference type="InterPro" id="IPR028098">
    <property type="entry name" value="Glyco_trans_4-like_N"/>
</dbReference>
<protein>
    <submittedName>
        <fullName evidence="3">Group 1 glycosyl transferase</fullName>
    </submittedName>
</protein>
<dbReference type="KEGG" id="fgi:OP10G_3261"/>
<dbReference type="PANTHER" id="PTHR45947">
    <property type="entry name" value="SULFOQUINOVOSYL TRANSFERASE SQD2"/>
    <property type="match status" value="1"/>
</dbReference>
<dbReference type="Proteomes" id="UP000027982">
    <property type="component" value="Chromosome"/>
</dbReference>
<dbReference type="Gene3D" id="3.40.50.2000">
    <property type="entry name" value="Glycogen Phosphorylase B"/>
    <property type="match status" value="2"/>
</dbReference>
<dbReference type="SUPFAM" id="SSF53756">
    <property type="entry name" value="UDP-Glycosyltransferase/glycogen phosphorylase"/>
    <property type="match status" value="1"/>
</dbReference>
<dbReference type="HOGENOM" id="CLU_009583_11_0_0"/>
<dbReference type="OrthoDB" id="9811902at2"/>
<dbReference type="InterPro" id="IPR001296">
    <property type="entry name" value="Glyco_trans_1"/>
</dbReference>
<dbReference type="EMBL" id="CP007139">
    <property type="protein sequence ID" value="AIE86629.1"/>
    <property type="molecule type" value="Genomic_DNA"/>
</dbReference>